<proteinExistence type="predicted"/>
<name>A0ABN3MKR3_9ACTN</name>
<accession>A0ABN3MKR3</accession>
<protein>
    <submittedName>
        <fullName evidence="1">Uncharacterized protein</fullName>
    </submittedName>
</protein>
<sequence>MSGPMRTLLAPGSLSTSRVMKGVGRVGEAEDRAVRKGLEGHLWRELPPGQATTRPRWHNLCMGHDGQLQLYAAVATQLKEAHARVRALQVPEGVRMALTRKLLVITAAAKHDLAGAARRLERFTADLDEGRIPDEDR</sequence>
<dbReference type="Proteomes" id="UP001501721">
    <property type="component" value="Unassembled WGS sequence"/>
</dbReference>
<dbReference type="EMBL" id="BAAATL010000032">
    <property type="protein sequence ID" value="GAA2502779.1"/>
    <property type="molecule type" value="Genomic_DNA"/>
</dbReference>
<evidence type="ECO:0000313" key="2">
    <source>
        <dbReference type="Proteomes" id="UP001501721"/>
    </source>
</evidence>
<organism evidence="1 2">
    <name type="scientific">Streptomyces graminearus</name>
    <dbReference type="NCBI Taxonomy" id="284030"/>
    <lineage>
        <taxon>Bacteria</taxon>
        <taxon>Bacillati</taxon>
        <taxon>Actinomycetota</taxon>
        <taxon>Actinomycetes</taxon>
        <taxon>Kitasatosporales</taxon>
        <taxon>Streptomycetaceae</taxon>
        <taxon>Streptomyces</taxon>
    </lineage>
</organism>
<reference evidence="1 2" key="1">
    <citation type="journal article" date="2019" name="Int. J. Syst. Evol. Microbiol.">
        <title>The Global Catalogue of Microorganisms (GCM) 10K type strain sequencing project: providing services to taxonomists for standard genome sequencing and annotation.</title>
        <authorList>
            <consortium name="The Broad Institute Genomics Platform"/>
            <consortium name="The Broad Institute Genome Sequencing Center for Infectious Disease"/>
            <person name="Wu L."/>
            <person name="Ma J."/>
        </authorList>
    </citation>
    <scope>NUCLEOTIDE SEQUENCE [LARGE SCALE GENOMIC DNA]</scope>
    <source>
        <strain evidence="1 2">JCM 6923</strain>
    </source>
</reference>
<keyword evidence="2" id="KW-1185">Reference proteome</keyword>
<comment type="caution">
    <text evidence="1">The sequence shown here is derived from an EMBL/GenBank/DDBJ whole genome shotgun (WGS) entry which is preliminary data.</text>
</comment>
<gene>
    <name evidence="1" type="ORF">GCM10010422_60490</name>
</gene>
<evidence type="ECO:0000313" key="1">
    <source>
        <dbReference type="EMBL" id="GAA2502779.1"/>
    </source>
</evidence>